<name>A0ACC2EZL1_DALPE</name>
<evidence type="ECO:0000313" key="2">
    <source>
        <dbReference type="Proteomes" id="UP001157502"/>
    </source>
</evidence>
<reference evidence="1" key="1">
    <citation type="submission" date="2021-05" db="EMBL/GenBank/DDBJ databases">
        <authorList>
            <person name="Pan Q."/>
            <person name="Jouanno E."/>
            <person name="Zahm M."/>
            <person name="Klopp C."/>
            <person name="Cabau C."/>
            <person name="Louis A."/>
            <person name="Berthelot C."/>
            <person name="Parey E."/>
            <person name="Roest Crollius H."/>
            <person name="Montfort J."/>
            <person name="Robinson-Rechavi M."/>
            <person name="Bouchez O."/>
            <person name="Lampietro C."/>
            <person name="Lopez Roques C."/>
            <person name="Donnadieu C."/>
            <person name="Postlethwait J."/>
            <person name="Bobe J."/>
            <person name="Dillon D."/>
            <person name="Chandos A."/>
            <person name="von Hippel F."/>
            <person name="Guiguen Y."/>
        </authorList>
    </citation>
    <scope>NUCLEOTIDE SEQUENCE</scope>
    <source>
        <strain evidence="1">YG-Jan2019</strain>
    </source>
</reference>
<dbReference type="EMBL" id="CM055764">
    <property type="protein sequence ID" value="KAJ7984550.1"/>
    <property type="molecule type" value="Genomic_DNA"/>
</dbReference>
<evidence type="ECO:0000313" key="1">
    <source>
        <dbReference type="EMBL" id="KAJ7984550.1"/>
    </source>
</evidence>
<protein>
    <submittedName>
        <fullName evidence="1">Uncharacterized protein</fullName>
    </submittedName>
</protein>
<comment type="caution">
    <text evidence="1">The sequence shown here is derived from an EMBL/GenBank/DDBJ whole genome shotgun (WGS) entry which is preliminary data.</text>
</comment>
<keyword evidence="2" id="KW-1185">Reference proteome</keyword>
<organism evidence="1 2">
    <name type="scientific">Dallia pectoralis</name>
    <name type="common">Alaska blackfish</name>
    <dbReference type="NCBI Taxonomy" id="75939"/>
    <lineage>
        <taxon>Eukaryota</taxon>
        <taxon>Metazoa</taxon>
        <taxon>Chordata</taxon>
        <taxon>Craniata</taxon>
        <taxon>Vertebrata</taxon>
        <taxon>Euteleostomi</taxon>
        <taxon>Actinopterygii</taxon>
        <taxon>Neopterygii</taxon>
        <taxon>Teleostei</taxon>
        <taxon>Protacanthopterygii</taxon>
        <taxon>Esociformes</taxon>
        <taxon>Umbridae</taxon>
        <taxon>Dallia</taxon>
    </lineage>
</organism>
<proteinExistence type="predicted"/>
<accession>A0ACC2EZL1</accession>
<dbReference type="Proteomes" id="UP001157502">
    <property type="component" value="Chromosome 37"/>
</dbReference>
<sequence>MAFCPIVSRAGTDIESALQKIPDGRPVILVVLHPTYDPDSTVPDCKRLVTREDVLLIVDCLFHDSKGLLDCPRNKESVKEIKNKLKELQKEKKTLSEVGGQNLTPKKRSATQSGGLVDRPCNEKASKKILETPGDNIQPVESTHPNSSRSKVQSQNSQHNNQSPTPAGKVSFYPLLTGNTLDSDGQIIKKLPRVLTEAKSLDECDVIMAFCPIVSRAGTDIESALQKIPVGRPVILVVLHHTFDPNSTVPDSKRLVTREDVLIIVDCLFHDSKGGLLDCPRNEESVKEIKNKLKELRKEKKTLSEVGGQNLTPKKRSATQSGGLVDRPRNEKAVKKILETPGDNIQPVESTQPNSSRSKVQSQNSQHNNQSPTPADSPRSSDTFNDCCCCCVC</sequence>
<gene>
    <name evidence="1" type="ORF">DPEC_G00355960</name>
</gene>